<comment type="caution">
    <text evidence="1">The sequence shown here is derived from an EMBL/GenBank/DDBJ whole genome shotgun (WGS) entry which is preliminary data.</text>
</comment>
<name>W7V2N3_RUMFL</name>
<evidence type="ECO:0000313" key="1">
    <source>
        <dbReference type="EMBL" id="EWM55087.1"/>
    </source>
</evidence>
<gene>
    <name evidence="1" type="ORF">RF007C_05290</name>
</gene>
<reference evidence="1 2" key="1">
    <citation type="journal article" date="2014" name="PLoS ONE">
        <title>Rumen cellulosomics: divergent fiber-degrading strategies revealed by comparative genome-wide analysis of six ruminococcal strains.</title>
        <authorList>
            <person name="Dassa B."/>
            <person name="Borovok I."/>
            <person name="Ruimy-Israeli V."/>
            <person name="Lamed R."/>
            <person name="Flint H.J."/>
            <person name="Duncan S.H."/>
            <person name="Henrissat B."/>
            <person name="Coutinho P."/>
            <person name="Morrison M."/>
            <person name="Mosoni P."/>
            <person name="Yeoman C.J."/>
            <person name="White B.A."/>
            <person name="Bayer E.A."/>
        </authorList>
    </citation>
    <scope>NUCLEOTIDE SEQUENCE [LARGE SCALE GENOMIC DNA]</scope>
    <source>
        <strain evidence="1 2">007c</strain>
    </source>
</reference>
<dbReference type="AlphaFoldDB" id="W7V2N3"/>
<dbReference type="PATRIC" id="fig|1341157.4.peg.194"/>
<accession>W7V2N3</accession>
<protein>
    <submittedName>
        <fullName evidence="1">Uncharacterized protein</fullName>
    </submittedName>
</protein>
<keyword evidence="2" id="KW-1185">Reference proteome</keyword>
<sequence length="103" mass="12281">MALDFCNLILPHSKLIFYIYKIFFYSKSDAYAFLINKCIYKNITSRALARLIKNAYGRLYNQKRRHPDRADDVTKLIRALQIEADNKKLEVIKNRMTKKDFET</sequence>
<proteinExistence type="predicted"/>
<dbReference type="Proteomes" id="UP000019365">
    <property type="component" value="Unassembled WGS sequence"/>
</dbReference>
<dbReference type="EMBL" id="ATAX01000006">
    <property type="protein sequence ID" value="EWM55087.1"/>
    <property type="molecule type" value="Genomic_DNA"/>
</dbReference>
<organism evidence="1 2">
    <name type="scientific">Ruminococcus flavefaciens 007c</name>
    <dbReference type="NCBI Taxonomy" id="1341157"/>
    <lineage>
        <taxon>Bacteria</taxon>
        <taxon>Bacillati</taxon>
        <taxon>Bacillota</taxon>
        <taxon>Clostridia</taxon>
        <taxon>Eubacteriales</taxon>
        <taxon>Oscillospiraceae</taxon>
        <taxon>Ruminococcus</taxon>
    </lineage>
</organism>
<evidence type="ECO:0000313" key="2">
    <source>
        <dbReference type="Proteomes" id="UP000019365"/>
    </source>
</evidence>